<dbReference type="InterPro" id="IPR011644">
    <property type="entry name" value="Heme_NO-bd"/>
</dbReference>
<organism evidence="2 3">
    <name type="scientific">Vibrio campbellii (strain ATCC BAA-1116)</name>
    <dbReference type="NCBI Taxonomy" id="2902295"/>
    <lineage>
        <taxon>Bacteria</taxon>
        <taxon>Pseudomonadati</taxon>
        <taxon>Pseudomonadota</taxon>
        <taxon>Gammaproteobacteria</taxon>
        <taxon>Vibrionales</taxon>
        <taxon>Vibrionaceae</taxon>
        <taxon>Vibrio</taxon>
    </lineage>
</organism>
<evidence type="ECO:0000313" key="3">
    <source>
        <dbReference type="Proteomes" id="UP000008152"/>
    </source>
</evidence>
<dbReference type="PATRIC" id="fig|338187.25.peg.764"/>
<dbReference type="AlphaFoldDB" id="A7MYR5"/>
<dbReference type="PANTHER" id="PTHR45655">
    <property type="entry name" value="GUANYLATE CYCLASE SOLUBLE SUBUNIT BETA-2"/>
    <property type="match status" value="1"/>
</dbReference>
<sequence>MKGIIFTEFMELVEDKFGLEVLDQVLNLSNDEGVYTSVGSYDHRDLVKLIVNLSKVSDIPVEKLQEVFGECVFENLLKSIPQSCWHTPNHAGIQQCTNTFQFVRHVENFIHAEVKKLYPDANPPQFDFISETQSEIVFDYRSARCMAHVCLGLIHGCASHFGETIEVKHQNQSEDGSQVRFWLEAQ</sequence>
<dbReference type="KEGG" id="vha:VIBHAR_01911"/>
<evidence type="ECO:0000259" key="1">
    <source>
        <dbReference type="Pfam" id="PF07700"/>
    </source>
</evidence>
<dbReference type="Pfam" id="PF07700">
    <property type="entry name" value="HNOB"/>
    <property type="match status" value="1"/>
</dbReference>
<dbReference type="GO" id="GO:0020037">
    <property type="term" value="F:heme binding"/>
    <property type="evidence" value="ECO:0007669"/>
    <property type="project" value="InterPro"/>
</dbReference>
<feature type="domain" description="Heme NO-binding" evidence="1">
    <location>
        <begin position="2"/>
        <end position="169"/>
    </location>
</feature>
<dbReference type="Proteomes" id="UP000008152">
    <property type="component" value="Chromosome I"/>
</dbReference>
<proteinExistence type="predicted"/>
<dbReference type="PANTHER" id="PTHR45655:SF13">
    <property type="entry name" value="SOLUBLE GUANYLATE CYCLASE GCY-32-RELATED"/>
    <property type="match status" value="1"/>
</dbReference>
<name>A7MYR5_VIBC1</name>
<dbReference type="SUPFAM" id="SSF111126">
    <property type="entry name" value="Ligand-binding domain in the NO signalling and Golgi transport"/>
    <property type="match status" value="1"/>
</dbReference>
<protein>
    <recommendedName>
        <fullName evidence="1">Heme NO-binding domain-containing protein</fullName>
    </recommendedName>
</protein>
<gene>
    <name evidence="2" type="ordered locus">VIBHAR_01911</name>
</gene>
<dbReference type="EMBL" id="CP000789">
    <property type="protein sequence ID" value="ABU70876.1"/>
    <property type="molecule type" value="Genomic_DNA"/>
</dbReference>
<accession>A7MYR5</accession>
<dbReference type="InterPro" id="IPR038158">
    <property type="entry name" value="H-NOX_domain_sf"/>
</dbReference>
<dbReference type="InterPro" id="IPR024096">
    <property type="entry name" value="NO_sig/Golgi_transp_ligand-bd"/>
</dbReference>
<evidence type="ECO:0000313" key="2">
    <source>
        <dbReference type="EMBL" id="ABU70876.1"/>
    </source>
</evidence>
<reference evidence="2 3" key="1">
    <citation type="submission" date="2007-08" db="EMBL/GenBank/DDBJ databases">
        <authorList>
            <consortium name="The Vibrio harveyi Genome Sequencing Project"/>
            <person name="Bassler B."/>
            <person name="Clifton S.W."/>
            <person name="Fulton L."/>
            <person name="Delehaunty K."/>
            <person name="Fronick C."/>
            <person name="Harrison M."/>
            <person name="Markivic C."/>
            <person name="Fulton R."/>
            <person name="Tin-Wollam A.-M."/>
            <person name="Shah N."/>
            <person name="Pepin K."/>
            <person name="Nash W."/>
            <person name="Thiruvilangam P."/>
            <person name="Bhonagiri V."/>
            <person name="Waters C."/>
            <person name="Tu K.C."/>
            <person name="Irgon J."/>
            <person name="Wilson R.K."/>
        </authorList>
    </citation>
    <scope>NUCLEOTIDE SEQUENCE [LARGE SCALE GENOMIC DNA]</scope>
    <source>
        <strain evidence="3">ATCC BAA-1116 / BB120</strain>
    </source>
</reference>
<dbReference type="Gene3D" id="3.90.1520.10">
    <property type="entry name" value="H-NOX domain"/>
    <property type="match status" value="1"/>
</dbReference>
<dbReference type="RefSeq" id="WP_012127679.1">
    <property type="nucleotide sequence ID" value="NC_009783.1"/>
</dbReference>